<dbReference type="Proteomes" id="UP000320431">
    <property type="component" value="Unassembled WGS sequence"/>
</dbReference>
<comment type="caution">
    <text evidence="1">The sequence shown here is derived from an EMBL/GenBank/DDBJ whole genome shotgun (WGS) entry which is preliminary data.</text>
</comment>
<dbReference type="RefSeq" id="WP_141482843.1">
    <property type="nucleotide sequence ID" value="NZ_VICD02000242.1"/>
</dbReference>
<proteinExistence type="predicted"/>
<accession>A0A508A7S0</accession>
<dbReference type="PROSITE" id="PS51257">
    <property type="entry name" value="PROKAR_LIPOPROTEIN"/>
    <property type="match status" value="1"/>
</dbReference>
<name>A0A508A7S0_9GAMM</name>
<evidence type="ECO:0000313" key="2">
    <source>
        <dbReference type="Proteomes" id="UP000320431"/>
    </source>
</evidence>
<reference evidence="1 2" key="1">
    <citation type="submission" date="2019-10" db="EMBL/GenBank/DDBJ databases">
        <title>Lysobacter alkalisoli sp. nov., isolated from saline-alkaline soil.</title>
        <authorList>
            <person name="Sun J.-Q."/>
        </authorList>
    </citation>
    <scope>NUCLEOTIDE SEQUENCE [LARGE SCALE GENOMIC DNA]</scope>
    <source>
        <strain evidence="1 2">KCTC 42381</strain>
    </source>
</reference>
<evidence type="ECO:0000313" key="1">
    <source>
        <dbReference type="EMBL" id="KAB8173388.1"/>
    </source>
</evidence>
<protein>
    <submittedName>
        <fullName evidence="1">Uncharacterized protein</fullName>
    </submittedName>
</protein>
<dbReference type="EMBL" id="VICD02000242">
    <property type="protein sequence ID" value="KAB8173388.1"/>
    <property type="molecule type" value="Genomic_DNA"/>
</dbReference>
<gene>
    <name evidence="1" type="ORF">FKV24_014185</name>
</gene>
<organism evidence="1 2">
    <name type="scientific">Marilutibacter maris</name>
    <dbReference type="NCBI Taxonomy" id="1605891"/>
    <lineage>
        <taxon>Bacteria</taxon>
        <taxon>Pseudomonadati</taxon>
        <taxon>Pseudomonadota</taxon>
        <taxon>Gammaproteobacteria</taxon>
        <taxon>Lysobacterales</taxon>
        <taxon>Lysobacteraceae</taxon>
        <taxon>Marilutibacter</taxon>
    </lineage>
</organism>
<dbReference type="AlphaFoldDB" id="A0A508A7S0"/>
<sequence>MAKQHVIRVLVLAATSMMVCACVGKAQSEFMAGCTSQGAPEARCECVYDKLEAKYGEDGLEAMQKGERILPGFPEATVVAAAQCNGVDPSTALEHLAILGEPIVKANDGSGESVVADGVADPPVQEYEASTQANQVSDESVIENVIAITASAEAGDEHVDARKVALGDLDGDGSSDAAALFIIEVGSQSSSTQYLSAFLRQGDGALKFASMTPVEGAGDTVNGVVVEEGAIRLKTLTLSPDDPDCCPSVEGGIEYLLHGGKLKRVN</sequence>